<dbReference type="EMBL" id="LBUP01000002">
    <property type="protein sequence ID" value="KKQ67016.1"/>
    <property type="molecule type" value="Genomic_DNA"/>
</dbReference>
<proteinExistence type="predicted"/>
<gene>
    <name evidence="2" type="ORF">US86_C0002G0133</name>
</gene>
<keyword evidence="1" id="KW-0472">Membrane</keyword>
<reference evidence="2 3" key="1">
    <citation type="journal article" date="2015" name="Nature">
        <title>rRNA introns, odd ribosomes, and small enigmatic genomes across a large radiation of phyla.</title>
        <authorList>
            <person name="Brown C.T."/>
            <person name="Hug L.A."/>
            <person name="Thomas B.C."/>
            <person name="Sharon I."/>
            <person name="Castelle C.J."/>
            <person name="Singh A."/>
            <person name="Wilkins M.J."/>
            <person name="Williams K.H."/>
            <person name="Banfield J.F."/>
        </authorList>
    </citation>
    <scope>NUCLEOTIDE SEQUENCE [LARGE SCALE GENOMIC DNA]</scope>
</reference>
<keyword evidence="1" id="KW-0812">Transmembrane</keyword>
<evidence type="ECO:0000313" key="3">
    <source>
        <dbReference type="Proteomes" id="UP000034235"/>
    </source>
</evidence>
<accession>A0A0G0MPZ4</accession>
<feature type="transmembrane region" description="Helical" evidence="1">
    <location>
        <begin position="58"/>
        <end position="76"/>
    </location>
</feature>
<keyword evidence="1" id="KW-1133">Transmembrane helix</keyword>
<comment type="caution">
    <text evidence="2">The sequence shown here is derived from an EMBL/GenBank/DDBJ whole genome shotgun (WGS) entry which is preliminary data.</text>
</comment>
<protein>
    <submittedName>
        <fullName evidence="2">Uncharacterized protein</fullName>
    </submittedName>
</protein>
<feature type="transmembrane region" description="Helical" evidence="1">
    <location>
        <begin position="82"/>
        <end position="102"/>
    </location>
</feature>
<feature type="transmembrane region" description="Helical" evidence="1">
    <location>
        <begin position="7"/>
        <end position="25"/>
    </location>
</feature>
<dbReference type="AlphaFoldDB" id="A0A0G0MPZ4"/>
<feature type="transmembrane region" description="Helical" evidence="1">
    <location>
        <begin position="31"/>
        <end position="51"/>
    </location>
</feature>
<name>A0A0G0MPZ4_9BACT</name>
<evidence type="ECO:0000256" key="1">
    <source>
        <dbReference type="SAM" id="Phobius"/>
    </source>
</evidence>
<evidence type="ECO:0000313" key="2">
    <source>
        <dbReference type="EMBL" id="KKQ67016.1"/>
    </source>
</evidence>
<organism evidence="2 3">
    <name type="scientific">Candidatus Daviesbacteria bacterium GW2011_GWA2_38_24</name>
    <dbReference type="NCBI Taxonomy" id="1618422"/>
    <lineage>
        <taxon>Bacteria</taxon>
        <taxon>Candidatus Daviesiibacteriota</taxon>
    </lineage>
</organism>
<dbReference type="Proteomes" id="UP000034235">
    <property type="component" value="Unassembled WGS sequence"/>
</dbReference>
<sequence>MFKRSLPFLLSALLFILVLIYIPAPDSWQSAAIWQIALFFTSLILLLTFFLNLILKKITRSLAVSLILILLIGVRSTKSQTLLISVITIPAVVILITFLKNIKKITFKKKPKDDIPKLKKLKNL</sequence>